<dbReference type="EMBL" id="VFML01000001">
    <property type="protein sequence ID" value="TQJ01507.1"/>
    <property type="molecule type" value="Genomic_DNA"/>
</dbReference>
<accession>A0A542DEK8</accession>
<dbReference type="RefSeq" id="WP_246076256.1">
    <property type="nucleotide sequence ID" value="NZ_VFML01000001.1"/>
</dbReference>
<evidence type="ECO:0000313" key="1">
    <source>
        <dbReference type="EMBL" id="TQJ01507.1"/>
    </source>
</evidence>
<keyword evidence="2" id="KW-1185">Reference proteome</keyword>
<evidence type="ECO:0000313" key="2">
    <source>
        <dbReference type="Proteomes" id="UP000320876"/>
    </source>
</evidence>
<protein>
    <submittedName>
        <fullName evidence="1">Uncharacterized protein</fullName>
    </submittedName>
</protein>
<comment type="caution">
    <text evidence="1">The sequence shown here is derived from an EMBL/GenBank/DDBJ whole genome shotgun (WGS) entry which is preliminary data.</text>
</comment>
<organism evidence="1 2">
    <name type="scientific">Amycolatopsis cihanbeyliensis</name>
    <dbReference type="NCBI Taxonomy" id="1128664"/>
    <lineage>
        <taxon>Bacteria</taxon>
        <taxon>Bacillati</taxon>
        <taxon>Actinomycetota</taxon>
        <taxon>Actinomycetes</taxon>
        <taxon>Pseudonocardiales</taxon>
        <taxon>Pseudonocardiaceae</taxon>
        <taxon>Amycolatopsis</taxon>
    </lineage>
</organism>
<dbReference type="AlphaFoldDB" id="A0A542DEK8"/>
<sequence>MRATVAAILLDAASARVRARAGSWALPGTALTTCAFCQEWIAFAEFARTQALSGLGAHRRAGALARRGLDIVPDDSADVRGALTLTAGFADSVVGGEPSAALDEAAGLAAHVENGNRHHLLFSPANVVLWRMSTALESGDPATAAALAETIDPVELEIDSRRTTYLIDSARALYGLGEPDEKVVALLTHAERLGPVRARGNAFARDIVSTMLASARREAVAREIRGLAARMGMVRTGA</sequence>
<name>A0A542DEK8_AMYCI</name>
<proteinExistence type="predicted"/>
<reference evidence="1 2" key="1">
    <citation type="submission" date="2019-06" db="EMBL/GenBank/DDBJ databases">
        <title>Sequencing the genomes of 1000 actinobacteria strains.</title>
        <authorList>
            <person name="Klenk H.-P."/>
        </authorList>
    </citation>
    <scope>NUCLEOTIDE SEQUENCE [LARGE SCALE GENOMIC DNA]</scope>
    <source>
        <strain evidence="1 2">DSM 45679</strain>
    </source>
</reference>
<dbReference type="Proteomes" id="UP000320876">
    <property type="component" value="Unassembled WGS sequence"/>
</dbReference>
<gene>
    <name evidence="1" type="ORF">FB471_1192</name>
</gene>